<proteinExistence type="predicted"/>
<dbReference type="Pfam" id="PF00551">
    <property type="entry name" value="Formyl_trans_N"/>
    <property type="match status" value="1"/>
</dbReference>
<reference evidence="2 3" key="1">
    <citation type="submission" date="2013-07" db="EMBL/GenBank/DDBJ databases">
        <title>Comparative Genomic and Metabolomic Analysis of Twelve Strains of Pseudoalteromonas luteoviolacea.</title>
        <authorList>
            <person name="Vynne N.G."/>
            <person name="Mansson M."/>
            <person name="Gram L."/>
        </authorList>
    </citation>
    <scope>NUCLEOTIDE SEQUENCE [LARGE SCALE GENOMIC DNA]</scope>
    <source>
        <strain evidence="2 3">DSM 6061</strain>
    </source>
</reference>
<dbReference type="RefSeq" id="WP_063364844.1">
    <property type="nucleotide sequence ID" value="NZ_AQHB01000049.1"/>
</dbReference>
<dbReference type="EMBL" id="AUYB01000091">
    <property type="protein sequence ID" value="KZN41058.1"/>
    <property type="molecule type" value="Genomic_DNA"/>
</dbReference>
<dbReference type="Proteomes" id="UP000076643">
    <property type="component" value="Unassembled WGS sequence"/>
</dbReference>
<protein>
    <recommendedName>
        <fullName evidence="1">Formyl transferase N-terminal domain-containing protein</fullName>
    </recommendedName>
</protein>
<dbReference type="PANTHER" id="PTHR11138:SF5">
    <property type="entry name" value="METHIONYL-TRNA FORMYLTRANSFERASE, MITOCHONDRIAL"/>
    <property type="match status" value="1"/>
</dbReference>
<dbReference type="GO" id="GO:0005829">
    <property type="term" value="C:cytosol"/>
    <property type="evidence" value="ECO:0007669"/>
    <property type="project" value="TreeGrafter"/>
</dbReference>
<evidence type="ECO:0000259" key="1">
    <source>
        <dbReference type="Pfam" id="PF00551"/>
    </source>
</evidence>
<name>A0A166XZ03_9GAMM</name>
<dbReference type="PANTHER" id="PTHR11138">
    <property type="entry name" value="METHIONYL-TRNA FORMYLTRANSFERASE"/>
    <property type="match status" value="1"/>
</dbReference>
<dbReference type="InterPro" id="IPR002376">
    <property type="entry name" value="Formyl_transf_N"/>
</dbReference>
<keyword evidence="3" id="KW-1185">Reference proteome</keyword>
<gene>
    <name evidence="2" type="ORF">N475_10825</name>
</gene>
<comment type="caution">
    <text evidence="2">The sequence shown here is derived from an EMBL/GenBank/DDBJ whole genome shotgun (WGS) entry which is preliminary data.</text>
</comment>
<feature type="domain" description="Formyl transferase N-terminal" evidence="1">
    <location>
        <begin position="103"/>
        <end position="207"/>
    </location>
</feature>
<dbReference type="InterPro" id="IPR036477">
    <property type="entry name" value="Formyl_transf_N_sf"/>
</dbReference>
<dbReference type="AlphaFoldDB" id="A0A166XZ03"/>
<accession>A0A166XZ03</accession>
<sequence length="283" mass="32110">MRLALCNIENMATQQAILEVIDNHKDTISLVITSDPYSRKNGGFIKQAYRNMRYRGYRFTEYLFVKMVLLSLIRPVLSLFGVDVLPSVEQRCKELGIDHIHVKNVNTPEVEALLKSHQIDLLTIYYFDQILLPNIIEAPSKGVVNFHPAKLPNCRGLFPIMFSYLYNEQNFGISAHWVENTDIDAGPIIAQQAIEVTHATCLLDIDRQVSSHLPDLFECVIGKVVSGEAVAKAQTQSGSYFSYPDRTHLKLLNQTLKMIDLRWVLNFMGVGKAKSQESKPIEK</sequence>
<dbReference type="Gene3D" id="3.40.50.12230">
    <property type="match status" value="1"/>
</dbReference>
<evidence type="ECO:0000313" key="2">
    <source>
        <dbReference type="EMBL" id="KZN41058.1"/>
    </source>
</evidence>
<dbReference type="SUPFAM" id="SSF53328">
    <property type="entry name" value="Formyltransferase"/>
    <property type="match status" value="1"/>
</dbReference>
<dbReference type="GO" id="GO:0004479">
    <property type="term" value="F:methionyl-tRNA formyltransferase activity"/>
    <property type="evidence" value="ECO:0007669"/>
    <property type="project" value="TreeGrafter"/>
</dbReference>
<organism evidence="2 3">
    <name type="scientific">Pseudoalteromonas luteoviolacea DSM 6061</name>
    <dbReference type="NCBI Taxonomy" id="1365250"/>
    <lineage>
        <taxon>Bacteria</taxon>
        <taxon>Pseudomonadati</taxon>
        <taxon>Pseudomonadota</taxon>
        <taxon>Gammaproteobacteria</taxon>
        <taxon>Alteromonadales</taxon>
        <taxon>Pseudoalteromonadaceae</taxon>
        <taxon>Pseudoalteromonas</taxon>
    </lineage>
</organism>
<evidence type="ECO:0000313" key="3">
    <source>
        <dbReference type="Proteomes" id="UP000076643"/>
    </source>
</evidence>
<dbReference type="PATRIC" id="fig|1365250.3.peg.1241"/>